<keyword evidence="2" id="KW-1185">Reference proteome</keyword>
<reference evidence="1" key="1">
    <citation type="submission" date="2021-06" db="EMBL/GenBank/DDBJ databases">
        <authorList>
            <person name="Kallberg Y."/>
            <person name="Tangrot J."/>
            <person name="Rosling A."/>
        </authorList>
    </citation>
    <scope>NUCLEOTIDE SEQUENCE</scope>
    <source>
        <strain evidence="1">CL356</strain>
    </source>
</reference>
<evidence type="ECO:0000313" key="1">
    <source>
        <dbReference type="EMBL" id="CAG8587023.1"/>
    </source>
</evidence>
<feature type="non-terminal residue" evidence="1">
    <location>
        <position position="1"/>
    </location>
</feature>
<name>A0ACA9MJ73_9GLOM</name>
<gene>
    <name evidence="1" type="ORF">ACOLOM_LOCUS6187</name>
</gene>
<sequence length="91" mass="9681">AYIGAIGLHTNPLARLTEMASSLECAAAAGVNSMKSPSQCQAHLSTGFADATYESSSSPPSGQPGDKVKGAEFYRNVVKYIWENRTDYHLG</sequence>
<dbReference type="EMBL" id="CAJVPT010012365">
    <property type="protein sequence ID" value="CAG8587023.1"/>
    <property type="molecule type" value="Genomic_DNA"/>
</dbReference>
<evidence type="ECO:0000313" key="2">
    <source>
        <dbReference type="Proteomes" id="UP000789525"/>
    </source>
</evidence>
<proteinExistence type="predicted"/>
<organism evidence="1 2">
    <name type="scientific">Acaulospora colombiana</name>
    <dbReference type="NCBI Taxonomy" id="27376"/>
    <lineage>
        <taxon>Eukaryota</taxon>
        <taxon>Fungi</taxon>
        <taxon>Fungi incertae sedis</taxon>
        <taxon>Mucoromycota</taxon>
        <taxon>Glomeromycotina</taxon>
        <taxon>Glomeromycetes</taxon>
        <taxon>Diversisporales</taxon>
        <taxon>Acaulosporaceae</taxon>
        <taxon>Acaulospora</taxon>
    </lineage>
</organism>
<protein>
    <submittedName>
        <fullName evidence="1">13680_t:CDS:1</fullName>
    </submittedName>
</protein>
<comment type="caution">
    <text evidence="1">The sequence shown here is derived from an EMBL/GenBank/DDBJ whole genome shotgun (WGS) entry which is preliminary data.</text>
</comment>
<accession>A0ACA9MJ73</accession>
<dbReference type="Proteomes" id="UP000789525">
    <property type="component" value="Unassembled WGS sequence"/>
</dbReference>